<comment type="subcellular location">
    <subcellularLocation>
        <location evidence="1">Membrane</location>
        <topology evidence="1">Multi-pass membrane protein</topology>
    </subcellularLocation>
</comment>
<dbReference type="InterPro" id="IPR028798">
    <property type="entry name" value="TPC2"/>
</dbReference>
<feature type="transmembrane region" description="Helical" evidence="5">
    <location>
        <begin position="346"/>
        <end position="368"/>
    </location>
</feature>
<dbReference type="GO" id="GO:0075509">
    <property type="term" value="P:endocytosis involved in viral entry into host cell"/>
    <property type="evidence" value="ECO:0007669"/>
    <property type="project" value="TreeGrafter"/>
</dbReference>
<organism evidence="7 8">
    <name type="scientific">Meleagris gallopavo</name>
    <name type="common">Wild turkey</name>
    <dbReference type="NCBI Taxonomy" id="9103"/>
    <lineage>
        <taxon>Eukaryota</taxon>
        <taxon>Metazoa</taxon>
        <taxon>Chordata</taxon>
        <taxon>Craniata</taxon>
        <taxon>Vertebrata</taxon>
        <taxon>Euteleostomi</taxon>
        <taxon>Archelosauria</taxon>
        <taxon>Archosauria</taxon>
        <taxon>Dinosauria</taxon>
        <taxon>Saurischia</taxon>
        <taxon>Theropoda</taxon>
        <taxon>Coelurosauria</taxon>
        <taxon>Aves</taxon>
        <taxon>Neognathae</taxon>
        <taxon>Galloanserae</taxon>
        <taxon>Galliformes</taxon>
        <taxon>Phasianidae</taxon>
        <taxon>Meleagridinae</taxon>
        <taxon>Meleagris</taxon>
    </lineage>
</organism>
<dbReference type="GO" id="GO:0019722">
    <property type="term" value="P:calcium-mediated signaling"/>
    <property type="evidence" value="ECO:0007669"/>
    <property type="project" value="TreeGrafter"/>
</dbReference>
<dbReference type="Gene3D" id="1.10.287.70">
    <property type="match status" value="2"/>
</dbReference>
<keyword evidence="4 5" id="KW-0472">Membrane</keyword>
<keyword evidence="8" id="KW-1185">Reference proteome</keyword>
<feature type="transmembrane region" description="Helical" evidence="5">
    <location>
        <begin position="12"/>
        <end position="35"/>
    </location>
</feature>
<dbReference type="Proteomes" id="UP000001645">
    <property type="component" value="Chromosome 5"/>
</dbReference>
<protein>
    <submittedName>
        <fullName evidence="7">Two pore segment channel 2</fullName>
    </submittedName>
</protein>
<evidence type="ECO:0000313" key="7">
    <source>
        <dbReference type="Ensembl" id="ENSMGAP00000025073.1"/>
    </source>
</evidence>
<evidence type="ECO:0000256" key="2">
    <source>
        <dbReference type="ARBA" id="ARBA00022692"/>
    </source>
</evidence>
<evidence type="ECO:0000256" key="1">
    <source>
        <dbReference type="ARBA" id="ARBA00004141"/>
    </source>
</evidence>
<dbReference type="Ensembl" id="ENSMGAT00000027397.1">
    <property type="protein sequence ID" value="ENSMGAP00000025073.1"/>
    <property type="gene ID" value="ENSMGAG00000009876.3"/>
</dbReference>
<evidence type="ECO:0000256" key="4">
    <source>
        <dbReference type="ARBA" id="ARBA00023136"/>
    </source>
</evidence>
<evidence type="ECO:0000259" key="6">
    <source>
        <dbReference type="Pfam" id="PF00520"/>
    </source>
</evidence>
<feature type="domain" description="Ion transport" evidence="6">
    <location>
        <begin position="125"/>
        <end position="371"/>
    </location>
</feature>
<dbReference type="Bgee" id="ENSMGAG00000009876">
    <property type="expression patterns" value="Expressed in duodenum and 12 other cell types or tissues"/>
</dbReference>
<dbReference type="GO" id="GO:0097682">
    <property type="term" value="F:intracellularly phosphatidylinositol-3,5-bisphosphate-gated monatomic cation channel activity"/>
    <property type="evidence" value="ECO:0007669"/>
    <property type="project" value="TreeGrafter"/>
</dbReference>
<dbReference type="GO" id="GO:0015280">
    <property type="term" value="F:ligand-gated sodium channel activity"/>
    <property type="evidence" value="ECO:0007669"/>
    <property type="project" value="TreeGrafter"/>
</dbReference>
<dbReference type="PANTHER" id="PTHR46768:SF1">
    <property type="entry name" value="TWO PORE CHANNEL PROTEIN 2"/>
    <property type="match status" value="1"/>
</dbReference>
<feature type="transmembrane region" description="Helical" evidence="5">
    <location>
        <begin position="125"/>
        <end position="147"/>
    </location>
</feature>
<dbReference type="GO" id="GO:0005765">
    <property type="term" value="C:lysosomal membrane"/>
    <property type="evidence" value="ECO:0007669"/>
    <property type="project" value="InterPro"/>
</dbReference>
<reference evidence="7" key="2">
    <citation type="submission" date="2025-08" db="UniProtKB">
        <authorList>
            <consortium name="Ensembl"/>
        </authorList>
    </citation>
    <scope>IDENTIFICATION</scope>
</reference>
<keyword evidence="2 5" id="KW-0812">Transmembrane</keyword>
<dbReference type="SUPFAM" id="SSF81324">
    <property type="entry name" value="Voltage-gated potassium channels"/>
    <property type="match status" value="1"/>
</dbReference>
<reference evidence="7 8" key="1">
    <citation type="journal article" date="2010" name="PLoS Biol.">
        <title>Multi-platform next-generation sequencing of the domestic turkey (Meleagris gallopavo): genome assembly and analysis.</title>
        <authorList>
            <person name="Dalloul R.A."/>
            <person name="Long J.A."/>
            <person name="Zimin A.V."/>
            <person name="Aslam L."/>
            <person name="Beal K."/>
            <person name="Blomberg L.A."/>
            <person name="Bouffard P."/>
            <person name="Burt D.W."/>
            <person name="Crasta O."/>
            <person name="Crooijmans R.P."/>
            <person name="Cooper K."/>
            <person name="Coulombe R.A."/>
            <person name="De S."/>
            <person name="Delany M.E."/>
            <person name="Dodgson J.B."/>
            <person name="Dong J.J."/>
            <person name="Evans C."/>
            <person name="Frederickson K.M."/>
            <person name="Flicek P."/>
            <person name="Florea L."/>
            <person name="Folkerts O."/>
            <person name="Groenen M.A."/>
            <person name="Harkins T.T."/>
            <person name="Herrero J."/>
            <person name="Hoffmann S."/>
            <person name="Megens H.J."/>
            <person name="Jiang A."/>
            <person name="de Jong P."/>
            <person name="Kaiser P."/>
            <person name="Kim H."/>
            <person name="Kim K.W."/>
            <person name="Kim S."/>
            <person name="Langenberger D."/>
            <person name="Lee M.K."/>
            <person name="Lee T."/>
            <person name="Mane S."/>
            <person name="Marcais G."/>
            <person name="Marz M."/>
            <person name="McElroy A.P."/>
            <person name="Modise T."/>
            <person name="Nefedov M."/>
            <person name="Notredame C."/>
            <person name="Paton I.R."/>
            <person name="Payne W.S."/>
            <person name="Pertea G."/>
            <person name="Prickett D."/>
            <person name="Puiu D."/>
            <person name="Qioa D."/>
            <person name="Raineri E."/>
            <person name="Ruffier M."/>
            <person name="Salzberg S.L."/>
            <person name="Schatz M.C."/>
            <person name="Scheuring C."/>
            <person name="Schmidt C.J."/>
            <person name="Schroeder S."/>
            <person name="Searle S.M."/>
            <person name="Smith E.J."/>
            <person name="Smith J."/>
            <person name="Sonstegard T.S."/>
            <person name="Stadler P.F."/>
            <person name="Tafer H."/>
            <person name="Tu Z.J."/>
            <person name="Van Tassell C.P."/>
            <person name="Vilella A.J."/>
            <person name="Williams K.P."/>
            <person name="Yorke J.A."/>
            <person name="Zhang L."/>
            <person name="Zhang H.B."/>
            <person name="Zhang X."/>
            <person name="Zhang Y."/>
            <person name="Reed K.M."/>
        </authorList>
    </citation>
    <scope>NUCLEOTIDE SEQUENCE [LARGE SCALE GENOMIC DNA]</scope>
</reference>
<feature type="transmembrane region" description="Helical" evidence="5">
    <location>
        <begin position="159"/>
        <end position="178"/>
    </location>
</feature>
<reference evidence="7" key="3">
    <citation type="submission" date="2025-09" db="UniProtKB">
        <authorList>
            <consortium name="Ensembl"/>
        </authorList>
    </citation>
    <scope>IDENTIFICATION</scope>
</reference>
<gene>
    <name evidence="7" type="primary">TPCN2</name>
</gene>
<name>A0A803XZX6_MELGA</name>
<dbReference type="GeneTree" id="ENSGT00940000159763"/>
<dbReference type="InterPro" id="IPR005821">
    <property type="entry name" value="Ion_trans_dom"/>
</dbReference>
<dbReference type="Gene3D" id="1.20.120.350">
    <property type="entry name" value="Voltage-gated potassium channels. Chain C"/>
    <property type="match status" value="1"/>
</dbReference>
<sequence length="423" mass="49525">MIPAYSKNRAYSIFFILFTVLGNLFLMNLLTAIIYNQFRGYLLKSVQSSLFRRRLGIRAAFEVLSSLKDTPANSLKICSCDQLSAAQFQWLFEELDKDAIKQHPPSPEYRSHFMRKMQFAFGHPYFGYLGNVVALANIVSICVVLVLDADKQPSERDDFFLGTINCFFIIYYLVEMLLKILAMGLKRYLSYPSNRFDGLLTTILLVSLRPEFVGLLSLWDMVRLVNMFIVFRFLRIIPNMKFMSLVVTTLLDLVKNLRAFAGILVVSHDYVDSNAQIRLSFSYSLVNTTYNNGTLQCGTYEQLEYWPNNFDDFAAALVTLWDVMVVNNWQVFLEAFSRYSSPWAKIYFVAWWLISSVIWVNLFIALLLENFIHKWDRRCHRESLSDIEYQRTVELMFRDVLEEPTEEELMEKLHQHPHLQLCR</sequence>
<evidence type="ECO:0000313" key="8">
    <source>
        <dbReference type="Proteomes" id="UP000001645"/>
    </source>
</evidence>
<accession>A0A803XZX6</accession>
<dbReference type="InterPro" id="IPR027359">
    <property type="entry name" value="Volt_channel_dom_sf"/>
</dbReference>
<dbReference type="GO" id="GO:0022832">
    <property type="term" value="F:voltage-gated channel activity"/>
    <property type="evidence" value="ECO:0007669"/>
    <property type="project" value="InterPro"/>
</dbReference>
<dbReference type="AlphaFoldDB" id="A0A803XZX6"/>
<proteinExistence type="predicted"/>
<dbReference type="Pfam" id="PF00520">
    <property type="entry name" value="Ion_trans"/>
    <property type="match status" value="1"/>
</dbReference>
<keyword evidence="3 5" id="KW-1133">Transmembrane helix</keyword>
<evidence type="ECO:0000256" key="3">
    <source>
        <dbReference type="ARBA" id="ARBA00022989"/>
    </source>
</evidence>
<dbReference type="PANTHER" id="PTHR46768">
    <property type="entry name" value="TWO PORE CALCIUM CHANNEL PROTEIN 2"/>
    <property type="match status" value="1"/>
</dbReference>
<evidence type="ECO:0000256" key="5">
    <source>
        <dbReference type="SAM" id="Phobius"/>
    </source>
</evidence>